<dbReference type="RefSeq" id="WP_114468134.1">
    <property type="nucleotide sequence ID" value="NZ_QPJK01000003.1"/>
</dbReference>
<protein>
    <recommendedName>
        <fullName evidence="2">Biopterin-dependent aromatic amino acid hydroxylase family profile domain-containing protein</fullName>
    </recommendedName>
</protein>
<evidence type="ECO:0000256" key="1">
    <source>
        <dbReference type="SAM" id="Phobius"/>
    </source>
</evidence>
<keyword evidence="4" id="KW-1185">Reference proteome</keyword>
<gene>
    <name evidence="3" type="ORF">DES41_103338</name>
</gene>
<keyword evidence="1" id="KW-0812">Transmembrane</keyword>
<dbReference type="GO" id="GO:0016714">
    <property type="term" value="F:oxidoreductase activity, acting on paired donors, with incorporation or reduction of molecular oxygen, reduced pteridine as one donor, and incorporation of one atom of oxygen"/>
    <property type="evidence" value="ECO:0007669"/>
    <property type="project" value="InterPro"/>
</dbReference>
<dbReference type="Proteomes" id="UP000252884">
    <property type="component" value="Unassembled WGS sequence"/>
</dbReference>
<evidence type="ECO:0000313" key="3">
    <source>
        <dbReference type="EMBL" id="RCW72732.1"/>
    </source>
</evidence>
<dbReference type="EMBL" id="QPJK01000003">
    <property type="protein sequence ID" value="RCW72732.1"/>
    <property type="molecule type" value="Genomic_DNA"/>
</dbReference>
<sequence>MATPRNLKRLQNLVWILVYGGLLTLVFGLAVGRGADAALGHRLVVGGGIVAAIGVVLIFVRARLKSTP</sequence>
<name>A0A368XXP3_9BURK</name>
<feature type="transmembrane region" description="Helical" evidence="1">
    <location>
        <begin position="43"/>
        <end position="62"/>
    </location>
</feature>
<feature type="domain" description="Biopterin-dependent aromatic amino acid hydroxylase family profile" evidence="2">
    <location>
        <begin position="1"/>
        <end position="68"/>
    </location>
</feature>
<evidence type="ECO:0000259" key="2">
    <source>
        <dbReference type="PROSITE" id="PS51410"/>
    </source>
</evidence>
<dbReference type="OrthoDB" id="9155807at2"/>
<reference evidence="3 4" key="1">
    <citation type="submission" date="2018-07" db="EMBL/GenBank/DDBJ databases">
        <title>Genomic Encyclopedia of Type Strains, Phase IV (KMG-IV): sequencing the most valuable type-strain genomes for metagenomic binning, comparative biology and taxonomic classification.</title>
        <authorList>
            <person name="Goeker M."/>
        </authorList>
    </citation>
    <scope>NUCLEOTIDE SEQUENCE [LARGE SCALE GENOMIC DNA]</scope>
    <source>
        <strain evidence="3 4">DSM 21634</strain>
    </source>
</reference>
<dbReference type="AlphaFoldDB" id="A0A368XXP3"/>
<keyword evidence="1" id="KW-0472">Membrane</keyword>
<accession>A0A368XXP3</accession>
<keyword evidence="1" id="KW-1133">Transmembrane helix</keyword>
<dbReference type="InterPro" id="IPR019774">
    <property type="entry name" value="Aromatic-AA_hydroxylase_C"/>
</dbReference>
<proteinExistence type="predicted"/>
<evidence type="ECO:0000313" key="4">
    <source>
        <dbReference type="Proteomes" id="UP000252884"/>
    </source>
</evidence>
<feature type="transmembrane region" description="Helical" evidence="1">
    <location>
        <begin position="12"/>
        <end position="31"/>
    </location>
</feature>
<dbReference type="PROSITE" id="PS51410">
    <property type="entry name" value="BH4_AAA_HYDROXYL_2"/>
    <property type="match status" value="1"/>
</dbReference>
<comment type="caution">
    <text evidence="3">The sequence shown here is derived from an EMBL/GenBank/DDBJ whole genome shotgun (WGS) entry which is preliminary data.</text>
</comment>
<organism evidence="3 4">
    <name type="scientific">Pseudorhodoferax soli</name>
    <dbReference type="NCBI Taxonomy" id="545864"/>
    <lineage>
        <taxon>Bacteria</taxon>
        <taxon>Pseudomonadati</taxon>
        <taxon>Pseudomonadota</taxon>
        <taxon>Betaproteobacteria</taxon>
        <taxon>Burkholderiales</taxon>
        <taxon>Comamonadaceae</taxon>
    </lineage>
</organism>